<dbReference type="eggNOG" id="COG0322">
    <property type="taxonomic scope" value="Bacteria"/>
</dbReference>
<dbReference type="PROSITE" id="PS50165">
    <property type="entry name" value="UVRC"/>
    <property type="match status" value="1"/>
</dbReference>
<evidence type="ECO:0000256" key="7">
    <source>
        <dbReference type="SAM" id="MobiDB-lite"/>
    </source>
</evidence>
<dbReference type="PROSITE" id="PS50151">
    <property type="entry name" value="UVR"/>
    <property type="match status" value="1"/>
</dbReference>
<dbReference type="PANTHER" id="PTHR30562">
    <property type="entry name" value="UVRC/OXIDOREDUCTASE"/>
    <property type="match status" value="1"/>
</dbReference>
<evidence type="ECO:0000256" key="2">
    <source>
        <dbReference type="ARBA" id="ARBA00022763"/>
    </source>
</evidence>
<accession>F0SRE9</accession>
<evidence type="ECO:0000259" key="9">
    <source>
        <dbReference type="PROSITE" id="PS50164"/>
    </source>
</evidence>
<dbReference type="Pfam" id="PF08459">
    <property type="entry name" value="UvrC_RNaseH_dom"/>
    <property type="match status" value="1"/>
</dbReference>
<dbReference type="OrthoDB" id="9804933at2"/>
<dbReference type="GO" id="GO:0009381">
    <property type="term" value="F:excinuclease ABC activity"/>
    <property type="evidence" value="ECO:0007669"/>
    <property type="project" value="InterPro"/>
</dbReference>
<sequence length="496" mass="56761">MTDETTSTNEGSPELSDDETGPESTAEPGETPAAEAKQEEQPDALSPRERSDSLSPREKTNSLSPREKVRTFPTTPGVYLMKDAEDRVIYVGKAVNLRSRAGSYFLSAAAEERRTADLVREIADIDHITTETEVDALLLEARLIKDIQPRFNTELKDDKTFPYLEITTREDFPRVEFTRTPQTRGTKLYGPFTSASQLRETITVLQKIFRFRTCGLDIEADDEKWKWYRPCLLASIKQCTAPCNLRISKEDYKKDIQKLRMFLDGNRTRLFREMEKEMKTAAKELQFEKAANLRDQIASLKSLELRGEIDTHQQPEVFFIDPKKGMTGLKKILNLPDLPRRIEGMDIAHLQGGETVASLVQFIDGLPFKHGYRRFKIRTVDGVDDFASMREVVSRRMRGLQQRGESFPDLLLIDGGKGQLNAALQAMRAIGVDPPMTIGLAKREEEIYLPGESEPKRVSRDSFGLRLLQYVRDEAHRFAQHYHHLLRRKSTFDERT</sequence>
<dbReference type="KEGG" id="pbs:Plabr_0383"/>
<dbReference type="Pfam" id="PF02151">
    <property type="entry name" value="UVR"/>
    <property type="match status" value="1"/>
</dbReference>
<evidence type="ECO:0000256" key="3">
    <source>
        <dbReference type="ARBA" id="ARBA00022769"/>
    </source>
</evidence>
<dbReference type="SMART" id="SM00465">
    <property type="entry name" value="GIYc"/>
    <property type="match status" value="1"/>
</dbReference>
<protein>
    <submittedName>
        <fullName evidence="11">Excinuclease ABC C subunit domain protein</fullName>
    </submittedName>
</protein>
<feature type="compositionally biased region" description="Low complexity" evidence="7">
    <location>
        <begin position="22"/>
        <end position="35"/>
    </location>
</feature>
<organism evidence="11 12">
    <name type="scientific">Rubinisphaera brasiliensis (strain ATCC 49424 / DSM 5305 / JCM 21570 / IAM 15109 / NBRC 103401 / IFAM 1448)</name>
    <name type="common">Planctomyces brasiliensis</name>
    <dbReference type="NCBI Taxonomy" id="756272"/>
    <lineage>
        <taxon>Bacteria</taxon>
        <taxon>Pseudomonadati</taxon>
        <taxon>Planctomycetota</taxon>
        <taxon>Planctomycetia</taxon>
        <taxon>Planctomycetales</taxon>
        <taxon>Planctomycetaceae</taxon>
        <taxon>Rubinisphaera</taxon>
    </lineage>
</organism>
<dbReference type="InterPro" id="IPR001162">
    <property type="entry name" value="UvrC_RNase_H_dom"/>
</dbReference>
<feature type="domain" description="GIY-YIG" evidence="9">
    <location>
        <begin position="74"/>
        <end position="153"/>
    </location>
</feature>
<evidence type="ECO:0000256" key="4">
    <source>
        <dbReference type="ARBA" id="ARBA00022881"/>
    </source>
</evidence>
<dbReference type="InterPro" id="IPR036876">
    <property type="entry name" value="UVR_dom_sf"/>
</dbReference>
<evidence type="ECO:0000256" key="6">
    <source>
        <dbReference type="ARBA" id="ARBA00023236"/>
    </source>
</evidence>
<dbReference type="GO" id="GO:0009380">
    <property type="term" value="C:excinuclease repair complex"/>
    <property type="evidence" value="ECO:0007669"/>
    <property type="project" value="TreeGrafter"/>
</dbReference>
<dbReference type="SUPFAM" id="SSF46600">
    <property type="entry name" value="C-terminal UvrC-binding domain of UvrB"/>
    <property type="match status" value="1"/>
</dbReference>
<dbReference type="InterPro" id="IPR001943">
    <property type="entry name" value="UVR_dom"/>
</dbReference>
<dbReference type="PROSITE" id="PS50164">
    <property type="entry name" value="GIY_YIG"/>
    <property type="match status" value="1"/>
</dbReference>
<feature type="compositionally biased region" description="Basic and acidic residues" evidence="7">
    <location>
        <begin position="36"/>
        <end position="70"/>
    </location>
</feature>
<keyword evidence="12" id="KW-1185">Reference proteome</keyword>
<dbReference type="GO" id="GO:0009432">
    <property type="term" value="P:SOS response"/>
    <property type="evidence" value="ECO:0007669"/>
    <property type="project" value="UniProtKB-KW"/>
</dbReference>
<evidence type="ECO:0000313" key="11">
    <source>
        <dbReference type="EMBL" id="ADY58010.1"/>
    </source>
</evidence>
<evidence type="ECO:0000259" key="10">
    <source>
        <dbReference type="PROSITE" id="PS50165"/>
    </source>
</evidence>
<dbReference type="Gene3D" id="3.30.420.340">
    <property type="entry name" value="UvrC, RNAse H endonuclease domain"/>
    <property type="match status" value="1"/>
</dbReference>
<feature type="compositionally biased region" description="Polar residues" evidence="7">
    <location>
        <begin position="1"/>
        <end position="11"/>
    </location>
</feature>
<name>F0SRE9_RUBBR</name>
<evidence type="ECO:0000256" key="1">
    <source>
        <dbReference type="ARBA" id="ARBA00022490"/>
    </source>
</evidence>
<dbReference type="InterPro" id="IPR035901">
    <property type="entry name" value="GIY-YIG_endonuc_sf"/>
</dbReference>
<proteinExistence type="predicted"/>
<dbReference type="InterPro" id="IPR047296">
    <property type="entry name" value="GIY-YIG_UvrC_Cho"/>
</dbReference>
<dbReference type="Pfam" id="PF01541">
    <property type="entry name" value="GIY-YIG"/>
    <property type="match status" value="1"/>
</dbReference>
<dbReference type="InterPro" id="IPR050066">
    <property type="entry name" value="UvrABC_protein_C"/>
</dbReference>
<dbReference type="FunFam" id="3.40.1440.10:FF:000001">
    <property type="entry name" value="UvrABC system protein C"/>
    <property type="match status" value="1"/>
</dbReference>
<dbReference type="SUPFAM" id="SSF82771">
    <property type="entry name" value="GIY-YIG endonuclease"/>
    <property type="match status" value="1"/>
</dbReference>
<dbReference type="RefSeq" id="WP_013626754.1">
    <property type="nucleotide sequence ID" value="NC_015174.1"/>
</dbReference>
<feature type="domain" description="UvrC family homology region profile" evidence="10">
    <location>
        <begin position="323"/>
        <end position="427"/>
    </location>
</feature>
<evidence type="ECO:0000256" key="5">
    <source>
        <dbReference type="ARBA" id="ARBA00023204"/>
    </source>
</evidence>
<dbReference type="InterPro" id="IPR000305">
    <property type="entry name" value="GIY-YIG_endonuc"/>
</dbReference>
<evidence type="ECO:0000313" key="12">
    <source>
        <dbReference type="Proteomes" id="UP000006860"/>
    </source>
</evidence>
<keyword evidence="5" id="KW-0234">DNA repair</keyword>
<keyword evidence="2" id="KW-0227">DNA damage</keyword>
<dbReference type="AlphaFoldDB" id="F0SRE9"/>
<dbReference type="Gene3D" id="3.40.1440.10">
    <property type="entry name" value="GIY-YIG endonuclease"/>
    <property type="match status" value="1"/>
</dbReference>
<dbReference type="CDD" id="cd10434">
    <property type="entry name" value="GIY-YIG_UvrC_Cho"/>
    <property type="match status" value="1"/>
</dbReference>
<keyword evidence="4" id="KW-0267">Excision nuclease</keyword>
<feature type="domain" description="UVR" evidence="8">
    <location>
        <begin position="268"/>
        <end position="303"/>
    </location>
</feature>
<evidence type="ECO:0000259" key="8">
    <source>
        <dbReference type="PROSITE" id="PS50151"/>
    </source>
</evidence>
<dbReference type="EMBL" id="CP002546">
    <property type="protein sequence ID" value="ADY58010.1"/>
    <property type="molecule type" value="Genomic_DNA"/>
</dbReference>
<keyword evidence="6" id="KW-0742">SOS response</keyword>
<keyword evidence="1" id="KW-0963">Cytoplasm</keyword>
<dbReference type="InterPro" id="IPR038476">
    <property type="entry name" value="UvrC_RNase_H_dom_sf"/>
</dbReference>
<keyword evidence="3" id="KW-0228">DNA excision</keyword>
<dbReference type="GO" id="GO:0006289">
    <property type="term" value="P:nucleotide-excision repair"/>
    <property type="evidence" value="ECO:0007669"/>
    <property type="project" value="InterPro"/>
</dbReference>
<dbReference type="HOGENOM" id="CLU_014841_3_3_0"/>
<feature type="region of interest" description="Disordered" evidence="7">
    <location>
        <begin position="1"/>
        <end position="71"/>
    </location>
</feature>
<dbReference type="STRING" id="756272.Plabr_0383"/>
<gene>
    <name evidence="11" type="ordered locus">Plabr_0383</name>
</gene>
<dbReference type="PANTHER" id="PTHR30562:SF1">
    <property type="entry name" value="UVRABC SYSTEM PROTEIN C"/>
    <property type="match status" value="1"/>
</dbReference>
<dbReference type="Proteomes" id="UP000006860">
    <property type="component" value="Chromosome"/>
</dbReference>
<dbReference type="Gene3D" id="4.10.860.10">
    <property type="entry name" value="UVR domain"/>
    <property type="match status" value="1"/>
</dbReference>
<reference evidence="12" key="1">
    <citation type="submission" date="2011-02" db="EMBL/GenBank/DDBJ databases">
        <title>The complete genome of Planctomyces brasiliensis DSM 5305.</title>
        <authorList>
            <person name="Lucas S."/>
            <person name="Copeland A."/>
            <person name="Lapidus A."/>
            <person name="Bruce D."/>
            <person name="Goodwin L."/>
            <person name="Pitluck S."/>
            <person name="Kyrpides N."/>
            <person name="Mavromatis K."/>
            <person name="Pagani I."/>
            <person name="Ivanova N."/>
            <person name="Ovchinnikova G."/>
            <person name="Lu M."/>
            <person name="Detter J.C."/>
            <person name="Han C."/>
            <person name="Land M."/>
            <person name="Hauser L."/>
            <person name="Markowitz V."/>
            <person name="Cheng J.-F."/>
            <person name="Hugenholtz P."/>
            <person name="Woyke T."/>
            <person name="Wu D."/>
            <person name="Tindall B."/>
            <person name="Pomrenke H.G."/>
            <person name="Brambilla E."/>
            <person name="Klenk H.-P."/>
            <person name="Eisen J.A."/>
        </authorList>
    </citation>
    <scope>NUCLEOTIDE SEQUENCE [LARGE SCALE GENOMIC DNA]</scope>
    <source>
        <strain evidence="12">ATCC 49424 / DSM 5305 / JCM 21570 / NBRC 103401 / IFAM 1448</strain>
    </source>
</reference>